<dbReference type="InterPro" id="IPR017850">
    <property type="entry name" value="Alkaline_phosphatase_core_sf"/>
</dbReference>
<name>A0A3Q1M3A0_BOVIN</name>
<evidence type="ECO:0000256" key="6">
    <source>
        <dbReference type="ARBA" id="ARBA00022692"/>
    </source>
</evidence>
<feature type="transmembrane region" description="Helical" evidence="14">
    <location>
        <begin position="716"/>
        <end position="738"/>
    </location>
</feature>
<dbReference type="CDD" id="cd16023">
    <property type="entry name" value="GPI_EPT_3"/>
    <property type="match status" value="1"/>
</dbReference>
<evidence type="ECO:0000259" key="15">
    <source>
        <dbReference type="Pfam" id="PF19316"/>
    </source>
</evidence>
<dbReference type="OrthoDB" id="272139at2759"/>
<evidence type="ECO:0000256" key="14">
    <source>
        <dbReference type="SAM" id="Phobius"/>
    </source>
</evidence>
<dbReference type="Pfam" id="PF19316">
    <property type="entry name" value="PIGO_PIGG"/>
    <property type="match status" value="1"/>
</dbReference>
<proteinExistence type="inferred from homology"/>
<feature type="transmembrane region" description="Helical" evidence="14">
    <location>
        <begin position="612"/>
        <end position="631"/>
    </location>
</feature>
<evidence type="ECO:0000256" key="12">
    <source>
        <dbReference type="ARBA" id="ARBA00093602"/>
    </source>
</evidence>
<dbReference type="Pfam" id="PF01663">
    <property type="entry name" value="Phosphodiest"/>
    <property type="match status" value="1"/>
</dbReference>
<dbReference type="GO" id="GO:0006506">
    <property type="term" value="P:GPI anchor biosynthetic process"/>
    <property type="evidence" value="ECO:0007669"/>
    <property type="project" value="UniProtKB-UniPathway"/>
</dbReference>
<dbReference type="PANTHER" id="PTHR23071:SF1">
    <property type="entry name" value="GPI ETHANOLAMINE PHOSPHATE TRANSFERASE 3"/>
    <property type="match status" value="1"/>
</dbReference>
<feature type="compositionally biased region" description="Basic and acidic residues" evidence="13">
    <location>
        <begin position="648"/>
        <end position="660"/>
    </location>
</feature>
<evidence type="ECO:0000256" key="13">
    <source>
        <dbReference type="SAM" id="MobiDB-lite"/>
    </source>
</evidence>
<evidence type="ECO:0000256" key="9">
    <source>
        <dbReference type="ARBA" id="ARBA00023136"/>
    </source>
</evidence>
<evidence type="ECO:0000256" key="10">
    <source>
        <dbReference type="ARBA" id="ARBA00023180"/>
    </source>
</evidence>
<dbReference type="VGNC" id="VGNC:32874">
    <property type="gene designation" value="PIGO"/>
</dbReference>
<keyword evidence="10" id="KW-0325">Glycoprotein</keyword>
<feature type="transmembrane region" description="Helical" evidence="14">
    <location>
        <begin position="500"/>
        <end position="519"/>
    </location>
</feature>
<dbReference type="GO" id="GO:0051377">
    <property type="term" value="F:mannose-ethanolamine phosphotransferase activity"/>
    <property type="evidence" value="ECO:0007669"/>
    <property type="project" value="InterPro"/>
</dbReference>
<evidence type="ECO:0000256" key="3">
    <source>
        <dbReference type="ARBA" id="ARBA00008695"/>
    </source>
</evidence>
<evidence type="ECO:0000256" key="1">
    <source>
        <dbReference type="ARBA" id="ARBA00004477"/>
    </source>
</evidence>
<protein>
    <recommendedName>
        <fullName evidence="12">GPI ethanolamine phosphate transferase 3, catalytic subunit</fullName>
    </recommendedName>
    <alternativeName>
        <fullName evidence="11">Phosphatidylinositol-glycan biosynthesis class O protein</fullName>
    </alternativeName>
</protein>
<keyword evidence="17" id="KW-1185">Reference proteome</keyword>
<dbReference type="Bgee" id="ENSBTAG00000044135">
    <property type="expression patterns" value="Expressed in semen and 107 other cell types or tissues"/>
</dbReference>
<evidence type="ECO:0000256" key="7">
    <source>
        <dbReference type="ARBA" id="ARBA00022824"/>
    </source>
</evidence>
<dbReference type="UniPathway" id="UPA00196"/>
<dbReference type="PANTHER" id="PTHR23071">
    <property type="entry name" value="PHOSPHATIDYLINOSITOL GLYCAN"/>
    <property type="match status" value="1"/>
</dbReference>
<comment type="similarity">
    <text evidence="3">Belongs to the PIGG/PIGN/PIGO family. PIGO subfamily.</text>
</comment>
<comment type="subcellular location">
    <subcellularLocation>
        <location evidence="1">Endoplasmic reticulum membrane</location>
        <topology evidence="1">Multi-pass membrane protein</topology>
    </subcellularLocation>
</comment>
<feature type="transmembrane region" description="Helical" evidence="14">
    <location>
        <begin position="526"/>
        <end position="548"/>
    </location>
</feature>
<evidence type="ECO:0000256" key="8">
    <source>
        <dbReference type="ARBA" id="ARBA00022989"/>
    </source>
</evidence>
<sequence>MQKISVLLFLAWVSFLFYAGIALFTSGFLLTRWELTNHSSCQEPPGPGALPWGGRGEPGACWMASRFSRLVLVVIDALRFDFAQPQRSPVSGEPPVSLPFLGKMGFLQRLLESQPHHARLYQAKADPPTTTMQRLKALTTGSLPTFVDAGSNFASSAIVEDNLIKQLSSTGRRVVFMGDETWNDLFPGVFSQALFFPSFNVRDLETVDNGIMKHLYPTMDSDEWDVLITHFLGVDHCGHKHDPYHPEMAKKLTQMDKMIQGLVKRLKNDTLLVVTGDHGMTISGNHGGESELETSAALFLYSPRALFPSAPAEEPEIIPQISLVPTLALLLGLPIPFGNIGEVIAEVFSEIEDSQPRFSALAQASALHLNAQQVSRFLHTYSATAQDLQVQELHRLQKLFSKASADYQRLLQSPQGAEAVLQTVIPELQQFLRGVRAMCIESWARFSLVRMAGGPPTSQADLDYVVPQIYRHIQEEFRGRLERTKSQGLLTVAAYQLGSVYSAAVVMALTLLAFPLLLLHAERISLVFLLLFLQSFLLLHLLAAGIPITTPGPFTVPWHAVFAWALMATQTFYTTGHQPVFSAIQWHAAFVGVSESRDFTWLSAFLVGANTFASHILFAVGCPLLLLWPFLCENQGSQKRRQPPGNEAEARVRPEEEQEPRMEMRLRDAPHHFSAALLQLGLKYLFVLGIQILACVLAASILRRHLLVWKVFAPKFIFEAMGFIVSSVGLCLGIALVMRVDGAVSSWFRQLVLTQQKAGEQSSLVCTGAGSSARKAQPHLLPPCSQDLLASGTSLFYNSRS</sequence>
<feature type="transmembrane region" description="Helical" evidence="14">
    <location>
        <begin position="684"/>
        <end position="704"/>
    </location>
</feature>
<evidence type="ECO:0000313" key="16">
    <source>
        <dbReference type="Ensembl" id="ENSBTAP00000064568.2"/>
    </source>
</evidence>
<dbReference type="GO" id="GO:0005789">
    <property type="term" value="C:endoplasmic reticulum membrane"/>
    <property type="evidence" value="ECO:0007669"/>
    <property type="project" value="UniProtKB-SubCell"/>
</dbReference>
<gene>
    <name evidence="16 18" type="primary">PIGO</name>
</gene>
<evidence type="ECO:0000313" key="17">
    <source>
        <dbReference type="Proteomes" id="UP000009136"/>
    </source>
</evidence>
<keyword evidence="7" id="KW-0256">Endoplasmic reticulum</keyword>
<keyword evidence="4" id="KW-0337">GPI-anchor biosynthesis</keyword>
<keyword evidence="9 14" id="KW-0472">Membrane</keyword>
<evidence type="ECO:0000256" key="4">
    <source>
        <dbReference type="ARBA" id="ARBA00022502"/>
    </source>
</evidence>
<dbReference type="Ensembl" id="ENSBTAT00000079143.2">
    <property type="protein sequence ID" value="ENSBTAP00000064568.2"/>
    <property type="gene ID" value="ENSBTAG00000044135.4"/>
</dbReference>
<evidence type="ECO:0000313" key="18">
    <source>
        <dbReference type="VGNC" id="VGNC:32874"/>
    </source>
</evidence>
<dbReference type="Gene3D" id="3.40.720.10">
    <property type="entry name" value="Alkaline Phosphatase, subunit A"/>
    <property type="match status" value="1"/>
</dbReference>
<dbReference type="GeneTree" id="ENSGT00910000144278"/>
<comment type="pathway">
    <text evidence="2">Glycolipid biosynthesis; glycosylphosphatidylinositol-anchor biosynthesis.</text>
</comment>
<organism evidence="16 17">
    <name type="scientific">Bos taurus</name>
    <name type="common">Bovine</name>
    <dbReference type="NCBI Taxonomy" id="9913"/>
    <lineage>
        <taxon>Eukaryota</taxon>
        <taxon>Metazoa</taxon>
        <taxon>Chordata</taxon>
        <taxon>Craniata</taxon>
        <taxon>Vertebrata</taxon>
        <taxon>Euteleostomi</taxon>
        <taxon>Mammalia</taxon>
        <taxon>Eutheria</taxon>
        <taxon>Laurasiatheria</taxon>
        <taxon>Artiodactyla</taxon>
        <taxon>Ruminantia</taxon>
        <taxon>Pecora</taxon>
        <taxon>Bovidae</taxon>
        <taxon>Bovinae</taxon>
        <taxon>Bos</taxon>
    </lineage>
</organism>
<evidence type="ECO:0000256" key="11">
    <source>
        <dbReference type="ARBA" id="ARBA00079084"/>
    </source>
</evidence>
<keyword evidence="5" id="KW-0808">Transferase</keyword>
<keyword evidence="6 14" id="KW-0812">Transmembrane</keyword>
<evidence type="ECO:0000256" key="5">
    <source>
        <dbReference type="ARBA" id="ARBA00022679"/>
    </source>
</evidence>
<feature type="domain" description="GPI ethanolamine phosphate transferase 2 C-terminal" evidence="15">
    <location>
        <begin position="557"/>
        <end position="726"/>
    </location>
</feature>
<dbReference type="InterPro" id="IPR002591">
    <property type="entry name" value="Phosphodiest/P_Trfase"/>
</dbReference>
<dbReference type="InterPro" id="IPR039524">
    <property type="entry name" value="PIGO/GPI13"/>
</dbReference>
<dbReference type="AlphaFoldDB" id="A0A3Q1M3A0"/>
<reference evidence="16" key="1">
    <citation type="submission" date="2018-03" db="EMBL/GenBank/DDBJ databases">
        <title>ARS-UCD1.2.</title>
        <authorList>
            <person name="Rosen B.D."/>
            <person name="Bickhart D.M."/>
            <person name="Koren S."/>
            <person name="Schnabel R.D."/>
            <person name="Hall R."/>
            <person name="Zimin A."/>
            <person name="Dreischer C."/>
            <person name="Schultheiss S."/>
            <person name="Schroeder S.G."/>
            <person name="Elsik C.G."/>
            <person name="Couldrey C."/>
            <person name="Liu G.E."/>
            <person name="Van Tassell C.P."/>
            <person name="Phillippy A.M."/>
            <person name="Smith T.P.L."/>
            <person name="Medrano J.F."/>
        </authorList>
    </citation>
    <scope>NUCLEOTIDE SEQUENCE [LARGE SCALE GENOMIC DNA]</scope>
    <source>
        <strain evidence="16">Hereford</strain>
    </source>
</reference>
<reference evidence="16" key="2">
    <citation type="submission" date="2025-08" db="UniProtKB">
        <authorList>
            <consortium name="Ensembl"/>
        </authorList>
    </citation>
    <scope>IDENTIFICATION</scope>
    <source>
        <strain evidence="16">Hereford</strain>
    </source>
</reference>
<reference evidence="16" key="3">
    <citation type="submission" date="2025-09" db="UniProtKB">
        <authorList>
            <consortium name="Ensembl"/>
        </authorList>
    </citation>
    <scope>IDENTIFICATION</scope>
    <source>
        <strain evidence="16">Hereford</strain>
    </source>
</reference>
<dbReference type="VEuPathDB" id="HostDB:ENSBTAG00000044135"/>
<feature type="region of interest" description="Disordered" evidence="13">
    <location>
        <begin position="636"/>
        <end position="660"/>
    </location>
</feature>
<keyword evidence="8 14" id="KW-1133">Transmembrane helix</keyword>
<dbReference type="Proteomes" id="UP000009136">
    <property type="component" value="Chromosome 8"/>
</dbReference>
<dbReference type="InterPro" id="IPR037675">
    <property type="entry name" value="PIG-O_N"/>
</dbReference>
<dbReference type="FunFam" id="3.40.720.10:FF:000041">
    <property type="entry name" value="GPI ethanolamine phosphate transferase 3"/>
    <property type="match status" value="1"/>
</dbReference>
<accession>A0A3Q1M3A0</accession>
<dbReference type="SUPFAM" id="SSF53649">
    <property type="entry name" value="Alkaline phosphatase-like"/>
    <property type="match status" value="1"/>
</dbReference>
<dbReference type="InterPro" id="IPR045687">
    <property type="entry name" value="PIGG/GPI7_C"/>
</dbReference>
<evidence type="ECO:0000256" key="2">
    <source>
        <dbReference type="ARBA" id="ARBA00004687"/>
    </source>
</evidence>